<protein>
    <submittedName>
        <fullName evidence="2">Uncharacterized protein</fullName>
    </submittedName>
</protein>
<dbReference type="Proteomes" id="UP000298663">
    <property type="component" value="Unassembled WGS sequence"/>
</dbReference>
<proteinExistence type="predicted"/>
<evidence type="ECO:0000313" key="2">
    <source>
        <dbReference type="EMBL" id="TKR89232.1"/>
    </source>
</evidence>
<evidence type="ECO:0000313" key="3">
    <source>
        <dbReference type="Proteomes" id="UP000298663"/>
    </source>
</evidence>
<dbReference type="AlphaFoldDB" id="A0A4U5P038"/>
<gene>
    <name evidence="2" type="ORF">L596_013368</name>
</gene>
<sequence length="162" mass="18214">MNLEPSESSRLKLNDIGQQRPFAFDRLKWMVGPRRSPHNARTTDPKRLKAPNDEFGPTEVKNAVEEAKTGKRGLKKRQNVFEAVWIASSKPRGHAVLPDKTLDRLKATVGSRTALPLTPPTDFEATENESTGVKCLNVYAENDGSVSGNENRYRRIRRRVSS</sequence>
<reference evidence="2 3" key="1">
    <citation type="journal article" date="2015" name="Genome Biol.">
        <title>Comparative genomics of Steinernema reveals deeply conserved gene regulatory networks.</title>
        <authorList>
            <person name="Dillman A.R."/>
            <person name="Macchietto M."/>
            <person name="Porter C.F."/>
            <person name="Rogers A."/>
            <person name="Williams B."/>
            <person name="Antoshechkin I."/>
            <person name="Lee M.M."/>
            <person name="Goodwin Z."/>
            <person name="Lu X."/>
            <person name="Lewis E.E."/>
            <person name="Goodrich-Blair H."/>
            <person name="Stock S.P."/>
            <person name="Adams B.J."/>
            <person name="Sternberg P.W."/>
            <person name="Mortazavi A."/>
        </authorList>
    </citation>
    <scope>NUCLEOTIDE SEQUENCE [LARGE SCALE GENOMIC DNA]</scope>
    <source>
        <strain evidence="2 3">ALL</strain>
    </source>
</reference>
<comment type="caution">
    <text evidence="2">The sequence shown here is derived from an EMBL/GenBank/DDBJ whole genome shotgun (WGS) entry which is preliminary data.</text>
</comment>
<keyword evidence="3" id="KW-1185">Reference proteome</keyword>
<feature type="compositionally biased region" description="Basic and acidic residues" evidence="1">
    <location>
        <begin position="41"/>
        <end position="52"/>
    </location>
</feature>
<reference evidence="2 3" key="2">
    <citation type="journal article" date="2019" name="G3 (Bethesda)">
        <title>Hybrid Assembly of the Genome of the Entomopathogenic Nematode Steinernema carpocapsae Identifies the X-Chromosome.</title>
        <authorList>
            <person name="Serra L."/>
            <person name="Macchietto M."/>
            <person name="Macias-Munoz A."/>
            <person name="McGill C.J."/>
            <person name="Rodriguez I.M."/>
            <person name="Rodriguez B."/>
            <person name="Murad R."/>
            <person name="Mortazavi A."/>
        </authorList>
    </citation>
    <scope>NUCLEOTIDE SEQUENCE [LARGE SCALE GENOMIC DNA]</scope>
    <source>
        <strain evidence="2 3">ALL</strain>
    </source>
</reference>
<evidence type="ECO:0000256" key="1">
    <source>
        <dbReference type="SAM" id="MobiDB-lite"/>
    </source>
</evidence>
<organism evidence="2 3">
    <name type="scientific">Steinernema carpocapsae</name>
    <name type="common">Entomopathogenic nematode</name>
    <dbReference type="NCBI Taxonomy" id="34508"/>
    <lineage>
        <taxon>Eukaryota</taxon>
        <taxon>Metazoa</taxon>
        <taxon>Ecdysozoa</taxon>
        <taxon>Nematoda</taxon>
        <taxon>Chromadorea</taxon>
        <taxon>Rhabditida</taxon>
        <taxon>Tylenchina</taxon>
        <taxon>Panagrolaimomorpha</taxon>
        <taxon>Strongyloidoidea</taxon>
        <taxon>Steinernematidae</taxon>
        <taxon>Steinernema</taxon>
    </lineage>
</organism>
<dbReference type="EMBL" id="AZBU02000003">
    <property type="protein sequence ID" value="TKR89232.1"/>
    <property type="molecule type" value="Genomic_DNA"/>
</dbReference>
<name>A0A4U5P038_STECR</name>
<feature type="region of interest" description="Disordered" evidence="1">
    <location>
        <begin position="33"/>
        <end position="58"/>
    </location>
</feature>
<accession>A0A4U5P038</accession>